<organism evidence="1">
    <name type="scientific">Oryza barthii</name>
    <dbReference type="NCBI Taxonomy" id="65489"/>
    <lineage>
        <taxon>Eukaryota</taxon>
        <taxon>Viridiplantae</taxon>
        <taxon>Streptophyta</taxon>
        <taxon>Embryophyta</taxon>
        <taxon>Tracheophyta</taxon>
        <taxon>Spermatophyta</taxon>
        <taxon>Magnoliopsida</taxon>
        <taxon>Liliopsida</taxon>
        <taxon>Poales</taxon>
        <taxon>Poaceae</taxon>
        <taxon>BOP clade</taxon>
        <taxon>Oryzoideae</taxon>
        <taxon>Oryzeae</taxon>
        <taxon>Oryzinae</taxon>
        <taxon>Oryza</taxon>
    </lineage>
</organism>
<keyword evidence="2" id="KW-1185">Reference proteome</keyword>
<evidence type="ECO:0000313" key="2">
    <source>
        <dbReference type="Proteomes" id="UP000026960"/>
    </source>
</evidence>
<evidence type="ECO:0000313" key="1">
    <source>
        <dbReference type="EnsemblPlants" id="OBART01G21750.1"/>
    </source>
</evidence>
<dbReference type="AlphaFoldDB" id="A0A0D3EQX1"/>
<dbReference type="HOGENOM" id="CLU_2416757_0_0_1"/>
<dbReference type="Proteomes" id="UP000026960">
    <property type="component" value="Chromosome 1"/>
</dbReference>
<dbReference type="PaxDb" id="65489-OBART01G21750.1"/>
<reference evidence="1" key="2">
    <citation type="submission" date="2015-03" db="UniProtKB">
        <authorList>
            <consortium name="EnsemblPlants"/>
        </authorList>
    </citation>
    <scope>IDENTIFICATION</scope>
</reference>
<proteinExistence type="predicted"/>
<name>A0A0D3EQX1_9ORYZ</name>
<sequence>MATPDWTRPILHGTPKILSIGGYTGRTDRHVIVHVTLIPAHPANPSPAKNLPKWPPDKPLHVLIRQVFVAMTQHAHTPQQQQQQLNLKQQAK</sequence>
<accession>A0A0D3EQX1</accession>
<reference evidence="1" key="1">
    <citation type="journal article" date="2009" name="Rice">
        <title>De Novo Next Generation Sequencing of Plant Genomes.</title>
        <authorList>
            <person name="Rounsley S."/>
            <person name="Marri P.R."/>
            <person name="Yu Y."/>
            <person name="He R."/>
            <person name="Sisneros N."/>
            <person name="Goicoechea J.L."/>
            <person name="Lee S.J."/>
            <person name="Angelova A."/>
            <person name="Kudrna D."/>
            <person name="Luo M."/>
            <person name="Affourtit J."/>
            <person name="Desany B."/>
            <person name="Knight J."/>
            <person name="Niazi F."/>
            <person name="Egholm M."/>
            <person name="Wing R.A."/>
        </authorList>
    </citation>
    <scope>NUCLEOTIDE SEQUENCE [LARGE SCALE GENOMIC DNA]</scope>
    <source>
        <strain evidence="1">cv. IRGC 105608</strain>
    </source>
</reference>
<dbReference type="Gramene" id="OBART01G21750.1">
    <property type="protein sequence ID" value="OBART01G21750.1"/>
    <property type="gene ID" value="OBART01G21750"/>
</dbReference>
<protein>
    <submittedName>
        <fullName evidence="1">Uncharacterized protein</fullName>
    </submittedName>
</protein>
<dbReference type="EnsemblPlants" id="OBART01G21750.1">
    <property type="protein sequence ID" value="OBART01G21750.1"/>
    <property type="gene ID" value="OBART01G21750"/>
</dbReference>